<keyword evidence="1" id="KW-0812">Transmembrane</keyword>
<accession>A0AAD3DBI9</accession>
<reference evidence="2 3" key="1">
    <citation type="journal article" date="2021" name="Sci. Rep.">
        <title>The genome of the diatom Chaetoceros tenuissimus carries an ancient integrated fragment of an extant virus.</title>
        <authorList>
            <person name="Hongo Y."/>
            <person name="Kimura K."/>
            <person name="Takaki Y."/>
            <person name="Yoshida Y."/>
            <person name="Baba S."/>
            <person name="Kobayashi G."/>
            <person name="Nagasaki K."/>
            <person name="Hano T."/>
            <person name="Tomaru Y."/>
        </authorList>
    </citation>
    <scope>NUCLEOTIDE SEQUENCE [LARGE SCALE GENOMIC DNA]</scope>
    <source>
        <strain evidence="2 3">NIES-3715</strain>
    </source>
</reference>
<dbReference type="Proteomes" id="UP001054902">
    <property type="component" value="Unassembled WGS sequence"/>
</dbReference>
<gene>
    <name evidence="2" type="ORF">CTEN210_17834</name>
</gene>
<evidence type="ECO:0000256" key="1">
    <source>
        <dbReference type="SAM" id="Phobius"/>
    </source>
</evidence>
<evidence type="ECO:0000313" key="2">
    <source>
        <dbReference type="EMBL" id="GFH61358.1"/>
    </source>
</evidence>
<protein>
    <submittedName>
        <fullName evidence="2">Uncharacterized protein</fullName>
    </submittedName>
</protein>
<feature type="transmembrane region" description="Helical" evidence="1">
    <location>
        <begin position="302"/>
        <end position="327"/>
    </location>
</feature>
<dbReference type="AlphaFoldDB" id="A0AAD3DBI9"/>
<keyword evidence="1" id="KW-1133">Transmembrane helix</keyword>
<evidence type="ECO:0000313" key="3">
    <source>
        <dbReference type="Proteomes" id="UP001054902"/>
    </source>
</evidence>
<keyword evidence="1" id="KW-0472">Membrane</keyword>
<name>A0AAD3DBI9_9STRA</name>
<proteinExistence type="predicted"/>
<sequence>MTELHCYLDELGLNETDASKSKGCAPFFQHDDEKNSLLSNDVVSKFTNYVRDLTTNFTHHEQKFESAEHDLMKTIKISSQEDIPNICKSLRLHDDGSIDNFFSNSELSYSSKMGYMEPLMPPMRHPEFCSDTKYLLSLDYLVHDFEAMCNSLKPHSKLVMIDMGADLAREKGPVIKLLDLYSKFGFEFDHIYGYEMKFTDPVNVAANKDLETIRREDEDFSDDAPFSLSAEKKTDAVKKDENKLSKTSKLFDVDGDGKLNEIEQKMRDLDSSGKGHLSNEAVYAVFKELDRSQKELLGNKRLISALVVAIIFQSILMFGIVYLTVYLNKQFDLKSSGLMIGKNGERIVMGGLSFDVPDLEINGVDKPKACISMDMATSMYDSALAMIPMNLRVAFKDGYGFDNEEFSFEIPAVQRNEQTICFQNGHNKVFACVEFENDECDQLDESTNGAAALLSSSEKNSLRRLAFSHSLDTFRGVQANEYASPLRRKLQESSDAFKNILLTLDFDYETNSLAEESVYEVTSGNYYTLIYRVIGSRKRYLKADTPALQSWKFGIDSWGDKKAAKDLKTFFSGPTAGLSVLTVDEAHADTTLPEYHWRWVKTNTDYRGASTYHLVNRLSGRGIKKIPNTVKDGKFKLESGSYGYLSMDSRSSEWQRFYFTQSSDGNLEMRVWDSSNIQGNIYEVNGKLASYVRSTHNINDCMYNHNDDQRCIDKFCSGKSTNCPYFNAENSAGGCFWAGQKKARCYAYRINSSSLSPNEFVLHTFNTEDAPDPSLWAPPDLVSDSGYEPTSIGGYGTSTEWVRGGNSVLEDKVDEVKDLAFDVVEDLADDLLPFLGTVGIGVIELIFKKQENGDSLEEIYEDMNNGFNEIRSEIQVIAEQISARDRINTAWALMETARETANDAIVTYKYGELFGTAINQKEESNHALQELYEALVEKGKTAIDVLRCDGDVLAQCKLSCFSTTASCTDVEADDDTVIEDQYLYTIRFGWHSIFILSYFQYMELLQEYLLLAAYSLSAGYHNYIIQYNADVANGLNPVNCLENGFDSLLARAEIECEHVNMLFALPDMEEFDYALSMLEEAYNHIMMALDNNHNFEEKAAFDDYCDRATGGVNGGTNYLWSARVEQYELWEGQSNGYGNRIISAQEAFFTENPSSSFCSPGLNRYLVVSGETIAGFKINSSNKFERFLSNPVYNALKDERIIAAELYYSLNEIYDYHRNALEMTRSLFNAILIQPEVYKAIAQNEMDAFGF</sequence>
<keyword evidence="3" id="KW-1185">Reference proteome</keyword>
<organism evidence="2 3">
    <name type="scientific">Chaetoceros tenuissimus</name>
    <dbReference type="NCBI Taxonomy" id="426638"/>
    <lineage>
        <taxon>Eukaryota</taxon>
        <taxon>Sar</taxon>
        <taxon>Stramenopiles</taxon>
        <taxon>Ochrophyta</taxon>
        <taxon>Bacillariophyta</taxon>
        <taxon>Coscinodiscophyceae</taxon>
        <taxon>Chaetocerotophycidae</taxon>
        <taxon>Chaetocerotales</taxon>
        <taxon>Chaetocerotaceae</taxon>
        <taxon>Chaetoceros</taxon>
    </lineage>
</organism>
<dbReference type="EMBL" id="BLLK01000074">
    <property type="protein sequence ID" value="GFH61358.1"/>
    <property type="molecule type" value="Genomic_DNA"/>
</dbReference>
<comment type="caution">
    <text evidence="2">The sequence shown here is derived from an EMBL/GenBank/DDBJ whole genome shotgun (WGS) entry which is preliminary data.</text>
</comment>